<dbReference type="SUPFAM" id="SSF49899">
    <property type="entry name" value="Concanavalin A-like lectins/glucanases"/>
    <property type="match status" value="1"/>
</dbReference>
<feature type="signal peptide" evidence="1">
    <location>
        <begin position="1"/>
        <end position="21"/>
    </location>
</feature>
<name>A0A6A6QCZ2_9PEZI</name>
<dbReference type="PANTHER" id="PTHR38121:SF5">
    <property type="entry name" value="GH16 DOMAIN-CONTAINING PROTEIN"/>
    <property type="match status" value="1"/>
</dbReference>
<evidence type="ECO:0000256" key="1">
    <source>
        <dbReference type="SAM" id="SignalP"/>
    </source>
</evidence>
<sequence length="347" mass="37746">MWSFTKAFGIWPCLFISTVSAFCECGYSVDPPTSFVLFTDLFENDFLHSPNLTGSGWIPQQYNVEQSDSRGPYGKQFTTSNVVSNPLKDPYSWAGDSVLGGDAGLQLWARKDNDGMIPAAEIATERTDFLYGSFRVGMKMSKVNGTCGAFFWFHNDSQEIDMEFLSKQFHPPSGPNTGAVNLVLQTPASLQAGYDASGTPDFSTPSLPFPPDAAYHDYRFDWSPDGVAFYADGAFLHVMNVSTPTSPGHLVLNHWSNGDPAWSGGPPEQDTAVTVSYIKAYFNSSDPAMQAAYRKRCPTYDAKRVCEMLGGVGNATNGTVAHGEGARACVKGWFVVVLAVLAVYCIS</sequence>
<evidence type="ECO:0000313" key="4">
    <source>
        <dbReference type="Proteomes" id="UP000799750"/>
    </source>
</evidence>
<dbReference type="CDD" id="cd00413">
    <property type="entry name" value="Glyco_hydrolase_16"/>
    <property type="match status" value="1"/>
</dbReference>
<gene>
    <name evidence="3" type="ORF">BU16DRAFT_495600</name>
</gene>
<evidence type="ECO:0000313" key="3">
    <source>
        <dbReference type="EMBL" id="KAF2490132.1"/>
    </source>
</evidence>
<dbReference type="InterPro" id="IPR000757">
    <property type="entry name" value="Beta-glucanase-like"/>
</dbReference>
<feature type="chain" id="PRO_5025591604" evidence="1">
    <location>
        <begin position="22"/>
        <end position="347"/>
    </location>
</feature>
<evidence type="ECO:0000259" key="2">
    <source>
        <dbReference type="PROSITE" id="PS51762"/>
    </source>
</evidence>
<dbReference type="PANTHER" id="PTHR38121">
    <property type="entry name" value="GH16 DOMAIN-CONTAINING PROTEIN"/>
    <property type="match status" value="1"/>
</dbReference>
<keyword evidence="4" id="KW-1185">Reference proteome</keyword>
<dbReference type="Gene3D" id="2.60.120.200">
    <property type="match status" value="1"/>
</dbReference>
<keyword evidence="3" id="KW-0430">Lectin</keyword>
<feature type="domain" description="GH16" evidence="2">
    <location>
        <begin position="53"/>
        <end position="286"/>
    </location>
</feature>
<dbReference type="InterPro" id="IPR013320">
    <property type="entry name" value="ConA-like_dom_sf"/>
</dbReference>
<dbReference type="Proteomes" id="UP000799750">
    <property type="component" value="Unassembled WGS sequence"/>
</dbReference>
<dbReference type="OrthoDB" id="25131at2759"/>
<proteinExistence type="predicted"/>
<dbReference type="Pfam" id="PF00722">
    <property type="entry name" value="Glyco_hydro_16"/>
    <property type="match status" value="1"/>
</dbReference>
<organism evidence="3 4">
    <name type="scientific">Lophium mytilinum</name>
    <dbReference type="NCBI Taxonomy" id="390894"/>
    <lineage>
        <taxon>Eukaryota</taxon>
        <taxon>Fungi</taxon>
        <taxon>Dikarya</taxon>
        <taxon>Ascomycota</taxon>
        <taxon>Pezizomycotina</taxon>
        <taxon>Dothideomycetes</taxon>
        <taxon>Pleosporomycetidae</taxon>
        <taxon>Mytilinidiales</taxon>
        <taxon>Mytilinidiaceae</taxon>
        <taxon>Lophium</taxon>
    </lineage>
</organism>
<keyword evidence="1" id="KW-0732">Signal</keyword>
<dbReference type="PROSITE" id="PS51762">
    <property type="entry name" value="GH16_2"/>
    <property type="match status" value="1"/>
</dbReference>
<accession>A0A6A6QCZ2</accession>
<protein>
    <submittedName>
        <fullName evidence="3">Concanavalin A-like lectin/glucanase</fullName>
    </submittedName>
</protein>
<dbReference type="GO" id="GO:0004553">
    <property type="term" value="F:hydrolase activity, hydrolyzing O-glycosyl compounds"/>
    <property type="evidence" value="ECO:0007669"/>
    <property type="project" value="InterPro"/>
</dbReference>
<reference evidence="3" key="1">
    <citation type="journal article" date="2020" name="Stud. Mycol.">
        <title>101 Dothideomycetes genomes: a test case for predicting lifestyles and emergence of pathogens.</title>
        <authorList>
            <person name="Haridas S."/>
            <person name="Albert R."/>
            <person name="Binder M."/>
            <person name="Bloem J."/>
            <person name="Labutti K."/>
            <person name="Salamov A."/>
            <person name="Andreopoulos B."/>
            <person name="Baker S."/>
            <person name="Barry K."/>
            <person name="Bills G."/>
            <person name="Bluhm B."/>
            <person name="Cannon C."/>
            <person name="Castanera R."/>
            <person name="Culley D."/>
            <person name="Daum C."/>
            <person name="Ezra D."/>
            <person name="Gonzalez J."/>
            <person name="Henrissat B."/>
            <person name="Kuo A."/>
            <person name="Liang C."/>
            <person name="Lipzen A."/>
            <person name="Lutzoni F."/>
            <person name="Magnuson J."/>
            <person name="Mondo S."/>
            <person name="Nolan M."/>
            <person name="Ohm R."/>
            <person name="Pangilinan J."/>
            <person name="Park H.-J."/>
            <person name="Ramirez L."/>
            <person name="Alfaro M."/>
            <person name="Sun H."/>
            <person name="Tritt A."/>
            <person name="Yoshinaga Y."/>
            <person name="Zwiers L.-H."/>
            <person name="Turgeon B."/>
            <person name="Goodwin S."/>
            <person name="Spatafora J."/>
            <person name="Crous P."/>
            <person name="Grigoriev I."/>
        </authorList>
    </citation>
    <scope>NUCLEOTIDE SEQUENCE</scope>
    <source>
        <strain evidence="3">CBS 269.34</strain>
    </source>
</reference>
<dbReference type="GO" id="GO:0005975">
    <property type="term" value="P:carbohydrate metabolic process"/>
    <property type="evidence" value="ECO:0007669"/>
    <property type="project" value="InterPro"/>
</dbReference>
<dbReference type="EMBL" id="MU004198">
    <property type="protein sequence ID" value="KAF2490132.1"/>
    <property type="molecule type" value="Genomic_DNA"/>
</dbReference>
<dbReference type="GO" id="GO:0030246">
    <property type="term" value="F:carbohydrate binding"/>
    <property type="evidence" value="ECO:0007669"/>
    <property type="project" value="UniProtKB-KW"/>
</dbReference>
<dbReference type="AlphaFoldDB" id="A0A6A6QCZ2"/>